<feature type="non-terminal residue" evidence="1">
    <location>
        <position position="128"/>
    </location>
</feature>
<dbReference type="Proteomes" id="UP001597045">
    <property type="component" value="Unassembled WGS sequence"/>
</dbReference>
<protein>
    <recommendedName>
        <fullName evidence="3">STAS domain-containing protein</fullName>
    </recommendedName>
</protein>
<accession>A0ABW3MP88</accession>
<reference evidence="2" key="1">
    <citation type="journal article" date="2019" name="Int. J. Syst. Evol. Microbiol.">
        <title>The Global Catalogue of Microorganisms (GCM) 10K type strain sequencing project: providing services to taxonomists for standard genome sequencing and annotation.</title>
        <authorList>
            <consortium name="The Broad Institute Genomics Platform"/>
            <consortium name="The Broad Institute Genome Sequencing Center for Infectious Disease"/>
            <person name="Wu L."/>
            <person name="Ma J."/>
        </authorList>
    </citation>
    <scope>NUCLEOTIDE SEQUENCE [LARGE SCALE GENOMIC DNA]</scope>
    <source>
        <strain evidence="2">JCM 31486</strain>
    </source>
</reference>
<gene>
    <name evidence="1" type="ORF">ACFQ1S_38280</name>
</gene>
<name>A0ABW3MP88_9PSEU</name>
<evidence type="ECO:0000313" key="1">
    <source>
        <dbReference type="EMBL" id="MFD1050965.1"/>
    </source>
</evidence>
<evidence type="ECO:0008006" key="3">
    <source>
        <dbReference type="Google" id="ProtNLM"/>
    </source>
</evidence>
<sequence>MAVAGIDGDTVYIDDSGLYTLSVSDFTAAWSAHRKGRHHALVVESVGTVDLSAAVRSALDTTVAHMTGPVLGNSFDVNFGFSGMAKFAAQLRDTRRKDGWAKRFGSPVAFAHGMRRIYECLELEYTAP</sequence>
<comment type="caution">
    <text evidence="1">The sequence shown here is derived from an EMBL/GenBank/DDBJ whole genome shotgun (WGS) entry which is preliminary data.</text>
</comment>
<dbReference type="EMBL" id="JBHTIS010003227">
    <property type="protein sequence ID" value="MFD1050965.1"/>
    <property type="molecule type" value="Genomic_DNA"/>
</dbReference>
<evidence type="ECO:0000313" key="2">
    <source>
        <dbReference type="Proteomes" id="UP001597045"/>
    </source>
</evidence>
<proteinExistence type="predicted"/>
<keyword evidence="2" id="KW-1185">Reference proteome</keyword>
<organism evidence="1 2">
    <name type="scientific">Kibdelosporangium lantanae</name>
    <dbReference type="NCBI Taxonomy" id="1497396"/>
    <lineage>
        <taxon>Bacteria</taxon>
        <taxon>Bacillati</taxon>
        <taxon>Actinomycetota</taxon>
        <taxon>Actinomycetes</taxon>
        <taxon>Pseudonocardiales</taxon>
        <taxon>Pseudonocardiaceae</taxon>
        <taxon>Kibdelosporangium</taxon>
    </lineage>
</organism>